<dbReference type="InParanoid" id="A0A4Q1BUB9"/>
<organism evidence="2 3">
    <name type="scientific">Tremella mesenterica</name>
    <name type="common">Jelly fungus</name>
    <dbReference type="NCBI Taxonomy" id="5217"/>
    <lineage>
        <taxon>Eukaryota</taxon>
        <taxon>Fungi</taxon>
        <taxon>Dikarya</taxon>
        <taxon>Basidiomycota</taxon>
        <taxon>Agaricomycotina</taxon>
        <taxon>Tremellomycetes</taxon>
        <taxon>Tremellales</taxon>
        <taxon>Tremellaceae</taxon>
        <taxon>Tremella</taxon>
    </lineage>
</organism>
<protein>
    <submittedName>
        <fullName evidence="2">Uncharacterized protein</fullName>
    </submittedName>
</protein>
<dbReference type="Proteomes" id="UP000289152">
    <property type="component" value="Unassembled WGS sequence"/>
</dbReference>
<dbReference type="STRING" id="5217.A0A4Q1BUB9"/>
<dbReference type="PANTHER" id="PTHR37948">
    <property type="entry name" value="ZGC:113208"/>
    <property type="match status" value="1"/>
</dbReference>
<gene>
    <name evidence="2" type="ORF">M231_00938</name>
</gene>
<keyword evidence="3" id="KW-1185">Reference proteome</keyword>
<dbReference type="EMBL" id="SDIL01000006">
    <property type="protein sequence ID" value="RXK41703.1"/>
    <property type="molecule type" value="Genomic_DNA"/>
</dbReference>
<feature type="compositionally biased region" description="Basic and acidic residues" evidence="1">
    <location>
        <begin position="1"/>
        <end position="18"/>
    </location>
</feature>
<accession>A0A4Q1BUB9</accession>
<feature type="region of interest" description="Disordered" evidence="1">
    <location>
        <begin position="96"/>
        <end position="147"/>
    </location>
</feature>
<sequence length="337" mass="38305">MSNLTRSERSAARATRDELSDEENELDMSYEEERLENIKNNAALLASLGLSSVSLPTLKPRVQLDQTKRSTVVKKEKVEYPEPSRRSGRVAALQEIGPERTHSRSNSLHSTPSPSPSRKKPLPKAVTPIIPTGPTYNSTELQRASRPRRKVDGSLIFEGRWENVFKPNITPEEMFTGGAFGGSFFCNTYSRILHQPLSSQEDLVKLPFTISDSDRLLSNDLPDGQVNRFKVRAGQSLQEWEKAGWIWSGDPRGWAEWYVKFWDGRRCEDDERQVRRWLKVAGPTGRFKRALVKKIHSSGGRSVVEDEDVGRTLRQCLWQWGYQLTLEEYDLAIAGEG</sequence>
<dbReference type="PANTHER" id="PTHR37948:SF1">
    <property type="entry name" value="BLL5189 PROTEIN"/>
    <property type="match status" value="1"/>
</dbReference>
<dbReference type="AlphaFoldDB" id="A0A4Q1BUB9"/>
<evidence type="ECO:0000256" key="1">
    <source>
        <dbReference type="SAM" id="MobiDB-lite"/>
    </source>
</evidence>
<comment type="caution">
    <text evidence="2">The sequence shown here is derived from an EMBL/GenBank/DDBJ whole genome shotgun (WGS) entry which is preliminary data.</text>
</comment>
<evidence type="ECO:0000313" key="2">
    <source>
        <dbReference type="EMBL" id="RXK41703.1"/>
    </source>
</evidence>
<dbReference type="OrthoDB" id="4850at2759"/>
<evidence type="ECO:0000313" key="3">
    <source>
        <dbReference type="Proteomes" id="UP000289152"/>
    </source>
</evidence>
<feature type="region of interest" description="Disordered" evidence="1">
    <location>
        <begin position="1"/>
        <end position="30"/>
    </location>
</feature>
<feature type="compositionally biased region" description="Acidic residues" evidence="1">
    <location>
        <begin position="19"/>
        <end position="30"/>
    </location>
</feature>
<dbReference type="VEuPathDB" id="FungiDB:TREMEDRAFT_61659"/>
<reference evidence="2 3" key="1">
    <citation type="submission" date="2016-06" db="EMBL/GenBank/DDBJ databases">
        <title>Evolution of pathogenesis and genome organization in the Tremellales.</title>
        <authorList>
            <person name="Cuomo C."/>
            <person name="Litvintseva A."/>
            <person name="Heitman J."/>
            <person name="Chen Y."/>
            <person name="Sun S."/>
            <person name="Springer D."/>
            <person name="Dromer F."/>
            <person name="Young S."/>
            <person name="Zeng Q."/>
            <person name="Chapman S."/>
            <person name="Gujja S."/>
            <person name="Saif S."/>
            <person name="Birren B."/>
        </authorList>
    </citation>
    <scope>NUCLEOTIDE SEQUENCE [LARGE SCALE GENOMIC DNA]</scope>
    <source>
        <strain evidence="2 3">ATCC 28783</strain>
    </source>
</reference>
<proteinExistence type="predicted"/>
<name>A0A4Q1BUB9_TREME</name>